<evidence type="ECO:0000313" key="2">
    <source>
        <dbReference type="Proteomes" id="UP000654075"/>
    </source>
</evidence>
<evidence type="ECO:0000313" key="1">
    <source>
        <dbReference type="EMBL" id="CAE8627994.1"/>
    </source>
</evidence>
<keyword evidence="2" id="KW-1185">Reference proteome</keyword>
<accession>A0A813GMZ9</accession>
<dbReference type="Proteomes" id="UP000654075">
    <property type="component" value="Unassembled WGS sequence"/>
</dbReference>
<comment type="caution">
    <text evidence="1">The sequence shown here is derived from an EMBL/GenBank/DDBJ whole genome shotgun (WGS) entry which is preliminary data.</text>
</comment>
<protein>
    <submittedName>
        <fullName evidence="1">Uncharacterized protein</fullName>
    </submittedName>
</protein>
<proteinExistence type="predicted"/>
<sequence>MPCFEAFSFCAAISFEKGLRFTGPAAHLLTRVQHFRHFSEHHVLHASGNCEAAALCSWLSLVRQGLGGWPSR</sequence>
<name>A0A813GMZ9_POLGL</name>
<dbReference type="EMBL" id="CAJNNV010029314">
    <property type="protein sequence ID" value="CAE8627994.1"/>
    <property type="molecule type" value="Genomic_DNA"/>
</dbReference>
<reference evidence="1" key="1">
    <citation type="submission" date="2021-02" db="EMBL/GenBank/DDBJ databases">
        <authorList>
            <person name="Dougan E. K."/>
            <person name="Rhodes N."/>
            <person name="Thang M."/>
            <person name="Chan C."/>
        </authorList>
    </citation>
    <scope>NUCLEOTIDE SEQUENCE</scope>
</reference>
<dbReference type="AlphaFoldDB" id="A0A813GMZ9"/>
<organism evidence="1 2">
    <name type="scientific">Polarella glacialis</name>
    <name type="common">Dinoflagellate</name>
    <dbReference type="NCBI Taxonomy" id="89957"/>
    <lineage>
        <taxon>Eukaryota</taxon>
        <taxon>Sar</taxon>
        <taxon>Alveolata</taxon>
        <taxon>Dinophyceae</taxon>
        <taxon>Suessiales</taxon>
        <taxon>Suessiaceae</taxon>
        <taxon>Polarella</taxon>
    </lineage>
</organism>
<gene>
    <name evidence="1" type="ORF">PGLA1383_LOCUS44691</name>
</gene>